<dbReference type="InterPro" id="IPR000782">
    <property type="entry name" value="FAS1_domain"/>
</dbReference>
<comment type="caution">
    <text evidence="2">The sequence shown here is derived from an EMBL/GenBank/DDBJ whole genome shotgun (WGS) entry which is preliminary data.</text>
</comment>
<dbReference type="PANTHER" id="PTHR10900">
    <property type="entry name" value="PERIOSTIN-RELATED"/>
    <property type="match status" value="1"/>
</dbReference>
<evidence type="ECO:0000259" key="1">
    <source>
        <dbReference type="PROSITE" id="PS50213"/>
    </source>
</evidence>
<reference evidence="2 3" key="1">
    <citation type="submission" date="2011-02" db="EMBL/GenBank/DDBJ databases">
        <authorList>
            <person name="Weinstock G."/>
            <person name="Sodergren E."/>
            <person name="Clifton S."/>
            <person name="Fulton L."/>
            <person name="Fulton B."/>
            <person name="Courtney L."/>
            <person name="Fronick C."/>
            <person name="Harrison M."/>
            <person name="Strong C."/>
            <person name="Farmer C."/>
            <person name="Delahaunty K."/>
            <person name="Markovic C."/>
            <person name="Hall O."/>
            <person name="Minx P."/>
            <person name="Tomlinson C."/>
            <person name="Mitreva M."/>
            <person name="Hou S."/>
            <person name="Chen J."/>
            <person name="Wollam A."/>
            <person name="Pepin K.H."/>
            <person name="Johnson M."/>
            <person name="Bhonagiri V."/>
            <person name="Zhang X."/>
            <person name="Suruliraj S."/>
            <person name="Warren W."/>
            <person name="Chinwalla A."/>
            <person name="Mardis E.R."/>
            <person name="Wilson R.K."/>
        </authorList>
    </citation>
    <scope>NUCLEOTIDE SEQUENCE [LARGE SCALE GENOMIC DNA]</scope>
    <source>
        <strain evidence="2 3">YIT 11841</strain>
    </source>
</reference>
<evidence type="ECO:0000313" key="2">
    <source>
        <dbReference type="EMBL" id="EGG49958.1"/>
    </source>
</evidence>
<feature type="domain" description="FAS1" evidence="1">
    <location>
        <begin position="41"/>
        <end position="182"/>
    </location>
</feature>
<dbReference type="AlphaFoldDB" id="F3QZ29"/>
<name>F3QZ29_9BACT</name>
<keyword evidence="3" id="KW-1185">Reference proteome</keyword>
<dbReference type="SUPFAM" id="SSF82153">
    <property type="entry name" value="FAS1 domain"/>
    <property type="match status" value="1"/>
</dbReference>
<dbReference type="InterPro" id="IPR050904">
    <property type="entry name" value="Adhesion/Biosynth-related"/>
</dbReference>
<dbReference type="STRING" id="762982.HMPREF9442_03475"/>
<dbReference type="EMBL" id="AFBR01000098">
    <property type="protein sequence ID" value="EGG49958.1"/>
    <property type="molecule type" value="Genomic_DNA"/>
</dbReference>
<evidence type="ECO:0000313" key="3">
    <source>
        <dbReference type="Proteomes" id="UP000005546"/>
    </source>
</evidence>
<dbReference type="OrthoDB" id="1119934at2"/>
<sequence>MMIMKRSVFKYWGGLAALLALFGFIGCSDEPDEMNYYTFKGQMMSDYLLKTEQFSDFATLVNRAGMMDMLSSYGSYTCFAPTNAALQDYIKGKGLRSLDDLTDADCDTIVRTHLVENMYSTSEMNDGVLPTTNMNRRYLEIGHGNDENGNAVVMVNKTAHVIFELQDDSVENGIMQPVTEVLENSNRMLPKVLEQNDKITTFYAALKATGLLDSLNAYRDDSWNPDLYERYYYTSHINQETATVPDEKRYGFTLFIVPDSVLSRKYGIVPGDIKGLYDKACEIYDAVYPEDKNAEYHSFERLEHRKNPLNRFMAYHILDRDVKGWNYLTPLNDIGIETTLMNPEDWYETMQPRTMMKVEKLTVWKYTNMSGDQRLEIYLNRRYDDNYSIHGSMVSRTIEPEYEQEGLNGRYFYVNDIVAFSTDTRDIVQNCRIRMDFSTIFPELMTNDIRQNGDPRYNDPPFDETAKYGRNYYFPNGYLKNVKSAGYFIYRRPRLGYYCYEGDEMNLFGDYDFTFKTPPVPFEGDWQVRLGFTCEPTRGIGQIYFDDVPQGIPLDMTKNLADPTILGTAFRSDYTSAMSSSEKQEERKALKNKGYYRGAAGGYHLLGDRHDIFANCADTYRIVLCTVHINPDKDHFLRIRNVSDNGSTEFMLDYLELVPKSVYGVTDDGEQEDDL</sequence>
<protein>
    <submittedName>
        <fullName evidence="2">Fasciclin domain protein</fullName>
    </submittedName>
</protein>
<dbReference type="PANTHER" id="PTHR10900:SF77">
    <property type="entry name" value="FI19380P1"/>
    <property type="match status" value="1"/>
</dbReference>
<dbReference type="Proteomes" id="UP000005546">
    <property type="component" value="Unassembled WGS sequence"/>
</dbReference>
<dbReference type="PROSITE" id="PS50213">
    <property type="entry name" value="FAS1"/>
    <property type="match status" value="1"/>
</dbReference>
<dbReference type="PROSITE" id="PS51257">
    <property type="entry name" value="PROKAR_LIPOPROTEIN"/>
    <property type="match status" value="1"/>
</dbReference>
<proteinExistence type="predicted"/>
<dbReference type="HOGENOM" id="CLU_025495_0_0_10"/>
<dbReference type="InterPro" id="IPR036378">
    <property type="entry name" value="FAS1_dom_sf"/>
</dbReference>
<dbReference type="eggNOG" id="COG2335">
    <property type="taxonomic scope" value="Bacteria"/>
</dbReference>
<accession>F3QZ29</accession>
<dbReference type="Pfam" id="PF02469">
    <property type="entry name" value="Fasciclin"/>
    <property type="match status" value="1"/>
</dbReference>
<organism evidence="2 3">
    <name type="scientific">Paraprevotella xylaniphila YIT 11841</name>
    <dbReference type="NCBI Taxonomy" id="762982"/>
    <lineage>
        <taxon>Bacteria</taxon>
        <taxon>Pseudomonadati</taxon>
        <taxon>Bacteroidota</taxon>
        <taxon>Bacteroidia</taxon>
        <taxon>Bacteroidales</taxon>
        <taxon>Prevotellaceae</taxon>
        <taxon>Paraprevotella</taxon>
    </lineage>
</organism>
<dbReference type="Gene3D" id="2.30.180.10">
    <property type="entry name" value="FAS1 domain"/>
    <property type="match status" value="1"/>
</dbReference>
<gene>
    <name evidence="2" type="ORF">HMPREF9442_03475</name>
</gene>